<accession>A0AAV2P150</accession>
<name>A0AAV2P150_9HYME</name>
<keyword evidence="3" id="KW-1185">Reference proteome</keyword>
<evidence type="ECO:0000313" key="2">
    <source>
        <dbReference type="EMBL" id="CAL1685556.1"/>
    </source>
</evidence>
<dbReference type="AlphaFoldDB" id="A0AAV2P150"/>
<protein>
    <submittedName>
        <fullName evidence="2">Uncharacterized protein</fullName>
    </submittedName>
</protein>
<proteinExistence type="predicted"/>
<dbReference type="EMBL" id="OZ034829">
    <property type="protein sequence ID" value="CAL1685556.1"/>
    <property type="molecule type" value="Genomic_DNA"/>
</dbReference>
<gene>
    <name evidence="2" type="ORF">LPLAT_LOCUS11011</name>
</gene>
<sequence length="88" mass="10304">MRHYLSYTSEEGCRPINFDLRRSYYPEKSGVIKRNREPDKRKKREIGGGDKPATESLLPVSFYDLEVNLHARRKLRNVDESGIAYTVE</sequence>
<dbReference type="Proteomes" id="UP001497644">
    <property type="component" value="Chromosome 6"/>
</dbReference>
<feature type="compositionally biased region" description="Basic and acidic residues" evidence="1">
    <location>
        <begin position="34"/>
        <end position="48"/>
    </location>
</feature>
<evidence type="ECO:0000256" key="1">
    <source>
        <dbReference type="SAM" id="MobiDB-lite"/>
    </source>
</evidence>
<feature type="region of interest" description="Disordered" evidence="1">
    <location>
        <begin position="29"/>
        <end position="54"/>
    </location>
</feature>
<organism evidence="2 3">
    <name type="scientific">Lasius platythorax</name>
    <dbReference type="NCBI Taxonomy" id="488582"/>
    <lineage>
        <taxon>Eukaryota</taxon>
        <taxon>Metazoa</taxon>
        <taxon>Ecdysozoa</taxon>
        <taxon>Arthropoda</taxon>
        <taxon>Hexapoda</taxon>
        <taxon>Insecta</taxon>
        <taxon>Pterygota</taxon>
        <taxon>Neoptera</taxon>
        <taxon>Endopterygota</taxon>
        <taxon>Hymenoptera</taxon>
        <taxon>Apocrita</taxon>
        <taxon>Aculeata</taxon>
        <taxon>Formicoidea</taxon>
        <taxon>Formicidae</taxon>
        <taxon>Formicinae</taxon>
        <taxon>Lasius</taxon>
        <taxon>Lasius</taxon>
    </lineage>
</organism>
<reference evidence="2" key="1">
    <citation type="submission" date="2024-04" db="EMBL/GenBank/DDBJ databases">
        <authorList>
            <consortium name="Molecular Ecology Group"/>
        </authorList>
    </citation>
    <scope>NUCLEOTIDE SEQUENCE</scope>
</reference>
<evidence type="ECO:0000313" key="3">
    <source>
        <dbReference type="Proteomes" id="UP001497644"/>
    </source>
</evidence>